<evidence type="ECO:0000256" key="1">
    <source>
        <dbReference type="ARBA" id="ARBA00004651"/>
    </source>
</evidence>
<dbReference type="GO" id="GO:0005886">
    <property type="term" value="C:plasma membrane"/>
    <property type="evidence" value="ECO:0007669"/>
    <property type="project" value="UniProtKB-SubCell"/>
</dbReference>
<feature type="transmembrane region" description="Helical" evidence="6">
    <location>
        <begin position="192"/>
        <end position="214"/>
    </location>
</feature>
<reference evidence="8" key="1">
    <citation type="journal article" date="2012" name="PLoS ONE">
        <title>Gene sets for utilization of primary and secondary nutrition supplies in the distal gut of endangered iberian lynx.</title>
        <authorList>
            <person name="Alcaide M."/>
            <person name="Messina E."/>
            <person name="Richter M."/>
            <person name="Bargiela R."/>
            <person name="Peplies J."/>
            <person name="Huws S.A."/>
            <person name="Newbold C.J."/>
            <person name="Golyshin P.N."/>
            <person name="Simon M.A."/>
            <person name="Lopez G."/>
            <person name="Yakimov M.M."/>
            <person name="Ferrer M."/>
        </authorList>
    </citation>
    <scope>NUCLEOTIDE SEQUENCE</scope>
</reference>
<accession>J9GLK3</accession>
<feature type="transmembrane region" description="Helical" evidence="6">
    <location>
        <begin position="19"/>
        <end position="43"/>
    </location>
</feature>
<feature type="transmembrane region" description="Helical" evidence="6">
    <location>
        <begin position="305"/>
        <end position="325"/>
    </location>
</feature>
<keyword evidence="3 6" id="KW-0812">Transmembrane</keyword>
<gene>
    <name evidence="8" type="ORF">EVA_03567</name>
</gene>
<evidence type="ECO:0000259" key="7">
    <source>
        <dbReference type="Pfam" id="PF12698"/>
    </source>
</evidence>
<evidence type="ECO:0000256" key="6">
    <source>
        <dbReference type="SAM" id="Phobius"/>
    </source>
</evidence>
<dbReference type="InterPro" id="IPR013525">
    <property type="entry name" value="ABC2_TM"/>
</dbReference>
<keyword evidence="5 6" id="KW-0472">Membrane</keyword>
<dbReference type="InterPro" id="IPR051449">
    <property type="entry name" value="ABC-2_transporter_component"/>
</dbReference>
<feature type="transmembrane region" description="Helical" evidence="6">
    <location>
        <begin position="365"/>
        <end position="383"/>
    </location>
</feature>
<dbReference type="Pfam" id="PF12698">
    <property type="entry name" value="ABC2_membrane_3"/>
    <property type="match status" value="1"/>
</dbReference>
<name>J9GLK3_9ZZZZ</name>
<sequence>MNLGNNFFRTLWASFAHELWVICTHASLLLVLAGGIFLYGFLYNYMYEPNVIRESSVAVVDHSVTPLSREYVRLLDATPQVKVVGESGWPEAVQRLRRQEVVGVLYLPKDFDAKVGRGEQAVYGVYATTTAFLYFAALQEAAAGAMLALNDAVRPEQVVFLPADAVSSLVSARSIEVVGIPLYNYTDGYGTYLIPAVLMVIIFQTLLFVIGMLCGREHEMRFAGLPIVEPSFPQIAALVWGKALAYGALYALFAVFMLGFLPYLFQLPHEAGALNIGRLLVPYLLATSFFGLTFSICCNDSDAPLLLIAFFSVGLIFVSGVSYPLERMPFYWRWLHALLPAAPGTLAFVQLSSMGASLSEISTQWYTLWIQCVVYFFTACWAYRYRLRMAGRR</sequence>
<evidence type="ECO:0000256" key="4">
    <source>
        <dbReference type="ARBA" id="ARBA00022989"/>
    </source>
</evidence>
<feature type="transmembrane region" description="Helical" evidence="6">
    <location>
        <begin position="121"/>
        <end position="138"/>
    </location>
</feature>
<feature type="transmembrane region" description="Helical" evidence="6">
    <location>
        <begin position="235"/>
        <end position="260"/>
    </location>
</feature>
<keyword evidence="4 6" id="KW-1133">Transmembrane helix</keyword>
<dbReference type="EMBL" id="AMCI01000651">
    <property type="protein sequence ID" value="EJX08334.1"/>
    <property type="molecule type" value="Genomic_DNA"/>
</dbReference>
<organism evidence="8">
    <name type="scientific">gut metagenome</name>
    <dbReference type="NCBI Taxonomy" id="749906"/>
    <lineage>
        <taxon>unclassified sequences</taxon>
        <taxon>metagenomes</taxon>
        <taxon>organismal metagenomes</taxon>
    </lineage>
</organism>
<dbReference type="PANTHER" id="PTHR30294:SF46">
    <property type="entry name" value="ABC TRANSPORTER PERMEASE"/>
    <property type="match status" value="1"/>
</dbReference>
<dbReference type="Gene3D" id="3.40.1710.10">
    <property type="entry name" value="abc type-2 transporter like domain"/>
    <property type="match status" value="1"/>
</dbReference>
<evidence type="ECO:0000313" key="8">
    <source>
        <dbReference type="EMBL" id="EJX08334.1"/>
    </source>
</evidence>
<evidence type="ECO:0000256" key="3">
    <source>
        <dbReference type="ARBA" id="ARBA00022692"/>
    </source>
</evidence>
<keyword evidence="2" id="KW-1003">Cell membrane</keyword>
<feature type="transmembrane region" description="Helical" evidence="6">
    <location>
        <begin position="280"/>
        <end position="298"/>
    </location>
</feature>
<feature type="domain" description="ABC-2 type transporter transmembrane" evidence="7">
    <location>
        <begin position="27"/>
        <end position="380"/>
    </location>
</feature>
<comment type="caution">
    <text evidence="8">The sequence shown here is derived from an EMBL/GenBank/DDBJ whole genome shotgun (WGS) entry which is preliminary data.</text>
</comment>
<protein>
    <submittedName>
        <fullName evidence="8">ABC-2 type transporter</fullName>
    </submittedName>
</protein>
<dbReference type="GO" id="GO:0140359">
    <property type="term" value="F:ABC-type transporter activity"/>
    <property type="evidence" value="ECO:0007669"/>
    <property type="project" value="InterPro"/>
</dbReference>
<evidence type="ECO:0000256" key="2">
    <source>
        <dbReference type="ARBA" id="ARBA00022475"/>
    </source>
</evidence>
<dbReference type="PANTHER" id="PTHR30294">
    <property type="entry name" value="MEMBRANE COMPONENT OF ABC TRANSPORTER YHHJ-RELATED"/>
    <property type="match status" value="1"/>
</dbReference>
<dbReference type="AlphaFoldDB" id="J9GLK3"/>
<comment type="subcellular location">
    <subcellularLocation>
        <location evidence="1">Cell membrane</location>
        <topology evidence="1">Multi-pass membrane protein</topology>
    </subcellularLocation>
</comment>
<evidence type="ECO:0000256" key="5">
    <source>
        <dbReference type="ARBA" id="ARBA00023136"/>
    </source>
</evidence>
<proteinExistence type="predicted"/>